<evidence type="ECO:0000256" key="2">
    <source>
        <dbReference type="SAM" id="MobiDB-lite"/>
    </source>
</evidence>
<keyword evidence="5" id="KW-1185">Reference proteome</keyword>
<evidence type="ECO:0000313" key="4">
    <source>
        <dbReference type="EMBL" id="MUN63296.1"/>
    </source>
</evidence>
<dbReference type="AlphaFoldDB" id="A0A6N8GJI5"/>
<dbReference type="EMBL" id="WOGU01000006">
    <property type="protein sequence ID" value="MUN63296.1"/>
    <property type="molecule type" value="Genomic_DNA"/>
</dbReference>
<feature type="region of interest" description="Disordered" evidence="2">
    <location>
        <begin position="1"/>
        <end position="64"/>
    </location>
</feature>
<gene>
    <name evidence="4" type="ORF">GMA12_09120</name>
</gene>
<feature type="compositionally biased region" description="Basic residues" evidence="2">
    <location>
        <begin position="185"/>
        <end position="200"/>
    </location>
</feature>
<evidence type="ECO:0000256" key="1">
    <source>
        <dbReference type="SAM" id="Coils"/>
    </source>
</evidence>
<dbReference type="Gene3D" id="1.20.1260.10">
    <property type="match status" value="1"/>
</dbReference>
<feature type="coiled-coil region" evidence="1">
    <location>
        <begin position="152"/>
        <end position="179"/>
    </location>
</feature>
<name>A0A6N8GJI5_9MICC</name>
<dbReference type="PANTHER" id="PTHR36933">
    <property type="entry name" value="SLL0788 PROTEIN"/>
    <property type="match status" value="1"/>
</dbReference>
<comment type="caution">
    <text evidence="4">The sequence shown here is derived from an EMBL/GenBank/DDBJ whole genome shotgun (WGS) entry which is preliminary data.</text>
</comment>
<sequence length="289" mass="31144">MDEPGPHRSLAGRAGPAPVEGSMKIHHPAPCTPDAAPPAGLPWMHDFGSPRGRPDRTASPTTPLRAPVQEGFLMTSTFTRLAAGTALALSLTGAGATAAVASPAHAPASTQISTEQHTKHDHHFAVMMIPHHQGAIDMAELAVEKSDRPEIRELAETIVQAQSAEIEQLQAAADRLAAENDAEHHGHHHGHHHHGHHGGHGHGGEMDGDMMGEMDGMSPDELAELSGDEFDRAFLEEMITHHRMAVEMAEMELQMGTDPELRAMAETMIEDQQAEITLMRGWLAEWFAA</sequence>
<feature type="region of interest" description="Disordered" evidence="2">
    <location>
        <begin position="181"/>
        <end position="209"/>
    </location>
</feature>
<evidence type="ECO:0000313" key="5">
    <source>
        <dbReference type="Proteomes" id="UP000436989"/>
    </source>
</evidence>
<dbReference type="PANTHER" id="PTHR36933:SF1">
    <property type="entry name" value="SLL0788 PROTEIN"/>
    <property type="match status" value="1"/>
</dbReference>
<reference evidence="4 5" key="1">
    <citation type="submission" date="2019-12" db="EMBL/GenBank/DDBJ databases">
        <authorList>
            <person name="Shi Y."/>
        </authorList>
    </citation>
    <scope>NUCLEOTIDE SEQUENCE [LARGE SCALE GENOMIC DNA]</scope>
    <source>
        <strain evidence="4 5">JCM 17929</strain>
    </source>
</reference>
<dbReference type="Proteomes" id="UP000436989">
    <property type="component" value="Unassembled WGS sequence"/>
</dbReference>
<protein>
    <submittedName>
        <fullName evidence="4">DUF305 domain-containing protein</fullName>
    </submittedName>
</protein>
<feature type="domain" description="DUF305" evidence="3">
    <location>
        <begin position="121"/>
        <end position="283"/>
    </location>
</feature>
<proteinExistence type="predicted"/>
<dbReference type="Pfam" id="PF03713">
    <property type="entry name" value="DUF305"/>
    <property type="match status" value="1"/>
</dbReference>
<organism evidence="4 5">
    <name type="scientific">Kocuria sediminis</name>
    <dbReference type="NCBI Taxonomy" id="1038857"/>
    <lineage>
        <taxon>Bacteria</taxon>
        <taxon>Bacillati</taxon>
        <taxon>Actinomycetota</taxon>
        <taxon>Actinomycetes</taxon>
        <taxon>Micrococcales</taxon>
        <taxon>Micrococcaceae</taxon>
        <taxon>Kocuria</taxon>
    </lineage>
</organism>
<keyword evidence="1" id="KW-0175">Coiled coil</keyword>
<dbReference type="InterPro" id="IPR005183">
    <property type="entry name" value="DUF305_CopM-like"/>
</dbReference>
<evidence type="ECO:0000259" key="3">
    <source>
        <dbReference type="Pfam" id="PF03713"/>
    </source>
</evidence>
<accession>A0A6N8GJI5</accession>
<dbReference type="InterPro" id="IPR012347">
    <property type="entry name" value="Ferritin-like"/>
</dbReference>